<name>D2VP55_NAEGR</name>
<evidence type="ECO:0000313" key="1">
    <source>
        <dbReference type="EMBL" id="EFC41372.1"/>
    </source>
</evidence>
<protein>
    <submittedName>
        <fullName evidence="1">Predicted protein</fullName>
    </submittedName>
</protein>
<dbReference type="RefSeq" id="XP_002674116.1">
    <property type="nucleotide sequence ID" value="XM_002674070.1"/>
</dbReference>
<gene>
    <name evidence="1" type="ORF">NAEGRDRAFT_70737</name>
</gene>
<dbReference type="InParanoid" id="D2VP55"/>
<dbReference type="GeneID" id="8856050"/>
<dbReference type="KEGG" id="ngr:NAEGRDRAFT_70737"/>
<accession>D2VP55</accession>
<dbReference type="VEuPathDB" id="AmoebaDB:NAEGRDRAFT_70737"/>
<organism evidence="2">
    <name type="scientific">Naegleria gruberi</name>
    <name type="common">Amoeba</name>
    <dbReference type="NCBI Taxonomy" id="5762"/>
    <lineage>
        <taxon>Eukaryota</taxon>
        <taxon>Discoba</taxon>
        <taxon>Heterolobosea</taxon>
        <taxon>Tetramitia</taxon>
        <taxon>Eutetramitia</taxon>
        <taxon>Vahlkampfiidae</taxon>
        <taxon>Naegleria</taxon>
    </lineage>
</organism>
<sequence>MVNQSSYYFTCDDGTGKPIEFILSYSEQIITISCTFNYHKYLFKEENTTIIHFKYYKTCMMNNNIRCSIANEGINLAVNASDDDQHVEFNLSQQERDNDEKLNIMFDVMMKEIKELKEKLWYTDKNLNKFSERYVSNWSSFQSNISRGLLLFGNKNKEHEIVSIQSELIVSNRKKRPFADNQNQYNVNITGFGPLDFYRNSGTDHFAYKEENLEPIIIYFKHPVAFSNIECLVDLDSSDCDVNIYIYGVVKPKGVVRPLGEIYYDKIPKGMNNQFCEPSVSPFFLMPQLTLLTEKSTKTKNLVSILIDTSIDFDGIGLAARKKERNHMDNWISVSFANIKIF</sequence>
<reference evidence="1 2" key="1">
    <citation type="journal article" date="2010" name="Cell">
        <title>The genome of Naegleria gruberi illuminates early eukaryotic versatility.</title>
        <authorList>
            <person name="Fritz-Laylin L.K."/>
            <person name="Prochnik S.E."/>
            <person name="Ginger M.L."/>
            <person name="Dacks J.B."/>
            <person name="Carpenter M.L."/>
            <person name="Field M.C."/>
            <person name="Kuo A."/>
            <person name="Paredez A."/>
            <person name="Chapman J."/>
            <person name="Pham J."/>
            <person name="Shu S."/>
            <person name="Neupane R."/>
            <person name="Cipriano M."/>
            <person name="Mancuso J."/>
            <person name="Tu H."/>
            <person name="Salamov A."/>
            <person name="Lindquist E."/>
            <person name="Shapiro H."/>
            <person name="Lucas S."/>
            <person name="Grigoriev I.V."/>
            <person name="Cande W.Z."/>
            <person name="Fulton C."/>
            <person name="Rokhsar D.S."/>
            <person name="Dawson S.C."/>
        </authorList>
    </citation>
    <scope>NUCLEOTIDE SEQUENCE [LARGE SCALE GENOMIC DNA]</scope>
    <source>
        <strain evidence="1 2">NEG-M</strain>
    </source>
</reference>
<evidence type="ECO:0000313" key="2">
    <source>
        <dbReference type="Proteomes" id="UP000006671"/>
    </source>
</evidence>
<proteinExistence type="predicted"/>
<dbReference type="EMBL" id="GG738886">
    <property type="protein sequence ID" value="EFC41372.1"/>
    <property type="molecule type" value="Genomic_DNA"/>
</dbReference>
<dbReference type="AlphaFoldDB" id="D2VP55"/>
<dbReference type="Proteomes" id="UP000006671">
    <property type="component" value="Unassembled WGS sequence"/>
</dbReference>
<keyword evidence="2" id="KW-1185">Reference proteome</keyword>